<keyword evidence="6" id="KW-0812">Transmembrane</keyword>
<organism evidence="8 9">
    <name type="scientific">Agrilutibacter terrestris</name>
    <dbReference type="NCBI Taxonomy" id="2865112"/>
    <lineage>
        <taxon>Bacteria</taxon>
        <taxon>Pseudomonadati</taxon>
        <taxon>Pseudomonadota</taxon>
        <taxon>Gammaproteobacteria</taxon>
        <taxon>Lysobacterales</taxon>
        <taxon>Lysobacteraceae</taxon>
        <taxon>Agrilutibacter</taxon>
    </lineage>
</organism>
<dbReference type="InterPro" id="IPR019734">
    <property type="entry name" value="TPR_rpt"/>
</dbReference>
<feature type="repeat" description="TPR" evidence="4">
    <location>
        <begin position="498"/>
        <end position="531"/>
    </location>
</feature>
<dbReference type="PANTHER" id="PTHR45586:SF1">
    <property type="entry name" value="LIPOPOLYSACCHARIDE ASSEMBLY PROTEIN B"/>
    <property type="match status" value="1"/>
</dbReference>
<proteinExistence type="predicted"/>
<evidence type="ECO:0000256" key="3">
    <source>
        <dbReference type="ARBA" id="ARBA00023125"/>
    </source>
</evidence>
<dbReference type="InterPro" id="IPR011990">
    <property type="entry name" value="TPR-like_helical_dom_sf"/>
</dbReference>
<dbReference type="InterPro" id="IPR001867">
    <property type="entry name" value="OmpR/PhoB-type_DNA-bd"/>
</dbReference>
<feature type="repeat" description="TPR" evidence="4">
    <location>
        <begin position="430"/>
        <end position="463"/>
    </location>
</feature>
<dbReference type="GO" id="GO:0006355">
    <property type="term" value="P:regulation of DNA-templated transcription"/>
    <property type="evidence" value="ECO:0007669"/>
    <property type="project" value="InterPro"/>
</dbReference>
<evidence type="ECO:0000313" key="8">
    <source>
        <dbReference type="EMBL" id="QNP40247.1"/>
    </source>
</evidence>
<dbReference type="Pfam" id="PF13432">
    <property type="entry name" value="TPR_16"/>
    <property type="match status" value="3"/>
</dbReference>
<evidence type="ECO:0000256" key="5">
    <source>
        <dbReference type="PROSITE-ProRule" id="PRU01091"/>
    </source>
</evidence>
<dbReference type="SMART" id="SM00862">
    <property type="entry name" value="Trans_reg_C"/>
    <property type="match status" value="1"/>
</dbReference>
<dbReference type="GO" id="GO:0000160">
    <property type="term" value="P:phosphorelay signal transduction system"/>
    <property type="evidence" value="ECO:0007669"/>
    <property type="project" value="InterPro"/>
</dbReference>
<evidence type="ECO:0000259" key="7">
    <source>
        <dbReference type="PROSITE" id="PS51755"/>
    </source>
</evidence>
<dbReference type="Gene3D" id="1.10.10.10">
    <property type="entry name" value="Winged helix-like DNA-binding domain superfamily/Winged helix DNA-binding domain"/>
    <property type="match status" value="1"/>
</dbReference>
<keyword evidence="2 4" id="KW-0802">TPR repeat</keyword>
<dbReference type="KEGG" id="lsx:H8B22_12235"/>
<dbReference type="InterPro" id="IPR016032">
    <property type="entry name" value="Sig_transdc_resp-reg_C-effctor"/>
</dbReference>
<feature type="domain" description="OmpR/PhoB-type" evidence="7">
    <location>
        <begin position="6"/>
        <end position="104"/>
    </location>
</feature>
<dbReference type="AlphaFoldDB" id="A0A7H0FW31"/>
<keyword evidence="1" id="KW-0677">Repeat</keyword>
<dbReference type="Gene3D" id="1.25.40.10">
    <property type="entry name" value="Tetratricopeptide repeat domain"/>
    <property type="match status" value="3"/>
</dbReference>
<dbReference type="InterPro" id="IPR051012">
    <property type="entry name" value="CellSynth/LPSAsmb/PSIAsmb"/>
</dbReference>
<dbReference type="InterPro" id="IPR036388">
    <property type="entry name" value="WH-like_DNA-bd_sf"/>
</dbReference>
<dbReference type="CDD" id="cd00383">
    <property type="entry name" value="trans_reg_C"/>
    <property type="match status" value="1"/>
</dbReference>
<dbReference type="PROSITE" id="PS50005">
    <property type="entry name" value="TPR"/>
    <property type="match status" value="4"/>
</dbReference>
<evidence type="ECO:0000256" key="2">
    <source>
        <dbReference type="ARBA" id="ARBA00022803"/>
    </source>
</evidence>
<keyword evidence="3 5" id="KW-0238">DNA-binding</keyword>
<dbReference type="SMART" id="SM00028">
    <property type="entry name" value="TPR"/>
    <property type="match status" value="5"/>
</dbReference>
<dbReference type="Proteomes" id="UP000516018">
    <property type="component" value="Chromosome"/>
</dbReference>
<evidence type="ECO:0000256" key="6">
    <source>
        <dbReference type="SAM" id="Phobius"/>
    </source>
</evidence>
<dbReference type="Pfam" id="PF00486">
    <property type="entry name" value="Trans_reg_C"/>
    <property type="match status" value="1"/>
</dbReference>
<feature type="transmembrane region" description="Helical" evidence="6">
    <location>
        <begin position="169"/>
        <end position="190"/>
    </location>
</feature>
<protein>
    <submittedName>
        <fullName evidence="8">Tetratricopeptide repeat protein</fullName>
    </submittedName>
</protein>
<keyword evidence="6" id="KW-0472">Membrane</keyword>
<dbReference type="PROSITE" id="PS51755">
    <property type="entry name" value="OMPR_PHOB"/>
    <property type="match status" value="1"/>
</dbReference>
<dbReference type="GO" id="GO:0003677">
    <property type="term" value="F:DNA binding"/>
    <property type="evidence" value="ECO:0007669"/>
    <property type="project" value="UniProtKB-UniRule"/>
</dbReference>
<keyword evidence="9" id="KW-1185">Reference proteome</keyword>
<dbReference type="RefSeq" id="WP_187711689.1">
    <property type="nucleotide sequence ID" value="NZ_CP060820.1"/>
</dbReference>
<dbReference type="SUPFAM" id="SSF48452">
    <property type="entry name" value="TPR-like"/>
    <property type="match status" value="2"/>
</dbReference>
<feature type="DNA-binding region" description="OmpR/PhoB-type" evidence="5">
    <location>
        <begin position="6"/>
        <end position="104"/>
    </location>
</feature>
<keyword evidence="6" id="KW-1133">Transmembrane helix</keyword>
<name>A0A7H0FW31_9GAMM</name>
<dbReference type="SUPFAM" id="SSF46894">
    <property type="entry name" value="C-terminal effector domain of the bipartite response regulators"/>
    <property type="match status" value="1"/>
</dbReference>
<reference evidence="8 9" key="1">
    <citation type="submission" date="2020-08" db="EMBL/GenBank/DDBJ databases">
        <title>Lysobacter sp. II4 sp. nov., isolated from soil.</title>
        <authorList>
            <person name="Woo C.Y."/>
            <person name="Kim J."/>
        </authorList>
    </citation>
    <scope>NUCLEOTIDE SEQUENCE [LARGE SCALE GENOMIC DNA]</scope>
    <source>
        <strain evidence="8 9">II4</strain>
    </source>
</reference>
<dbReference type="EMBL" id="CP060820">
    <property type="protein sequence ID" value="QNP40247.1"/>
    <property type="molecule type" value="Genomic_DNA"/>
</dbReference>
<gene>
    <name evidence="8" type="ORF">H8B22_12235</name>
</gene>
<sequence>MGKNGGDGYRFGPFLVDAAAYTLTRDGEPQSLEPKAFAVLLHLLRHAGELVRHEDLLDAVWGHRHVTPGVLTRAIAQLRHVLEDDSHRPQYIQTQHGLGYRFIGELKSWPESDGPPARALVAPAAEPVPGGPSGAPATGDTHHEWGNGANAVVAASPANPKATRRRRGWLLPVLGAAVLVAAVFGGWQWYRASHPVQPAEPSIAILPFASLSANKDDSYFAEGLAVELHGALAGVPGLKVAACRSDSACGTPGADPRRVGKLLGVASVLEADVRREGSKVRINARLTDTRTGYTLWSGTYDRELTAVFALQTELARDVVQSLLGVLPRDTQALTRRLAPTSNVAAYDAYLHGMQQLGQREGGDGGGGGGGSARSIGFFREALAADPAFSRAQAGICRAEIIAFEGAHDAAAFERAQAACQRAATMDPYLREVSLALGDLYRARSDNAQAIEYYRKALDALALRADAYLGLARTESAQGHHELALDYFERARQSRPGDPTIYRGLGFEYYLHGDMPKAIDGFTTAATLAPDDEDIWSSLGGLYMVSGDAPRAADAYSRSLTIKPNYAALSNLGTLRYEQRRYPEAAELYRRASSLNDSDYRIFGNLGDALAAEPASAAQARESYERAARMAQQYVDIKPSDAHALAVLAWYRANLGQEPESRALIERANALNAEPGEVAFWAAQSLAVLGDADGARGWIERARAGGVNTPRLQASPVLRPLLGATPQPQPAAKPAR</sequence>
<feature type="repeat" description="TPR" evidence="4">
    <location>
        <begin position="532"/>
        <end position="565"/>
    </location>
</feature>
<accession>A0A7H0FW31</accession>
<evidence type="ECO:0000256" key="1">
    <source>
        <dbReference type="ARBA" id="ARBA00022737"/>
    </source>
</evidence>
<dbReference type="PANTHER" id="PTHR45586">
    <property type="entry name" value="TPR REPEAT-CONTAINING PROTEIN PA4667"/>
    <property type="match status" value="1"/>
</dbReference>
<feature type="repeat" description="TPR" evidence="4">
    <location>
        <begin position="464"/>
        <end position="497"/>
    </location>
</feature>
<evidence type="ECO:0000256" key="4">
    <source>
        <dbReference type="PROSITE-ProRule" id="PRU00339"/>
    </source>
</evidence>
<evidence type="ECO:0000313" key="9">
    <source>
        <dbReference type="Proteomes" id="UP000516018"/>
    </source>
</evidence>